<accession>A0A2K1WNA0</accession>
<name>A0A2K1WNA0_POPTR</name>
<feature type="transmembrane region" description="Helical" evidence="1">
    <location>
        <begin position="6"/>
        <end position="26"/>
    </location>
</feature>
<keyword evidence="3" id="KW-1185">Reference proteome</keyword>
<proteinExistence type="predicted"/>
<reference evidence="2 3" key="1">
    <citation type="journal article" date="2006" name="Science">
        <title>The genome of black cottonwood, Populus trichocarpa (Torr. &amp; Gray).</title>
        <authorList>
            <person name="Tuskan G.A."/>
            <person name="Difazio S."/>
            <person name="Jansson S."/>
            <person name="Bohlmann J."/>
            <person name="Grigoriev I."/>
            <person name="Hellsten U."/>
            <person name="Putnam N."/>
            <person name="Ralph S."/>
            <person name="Rombauts S."/>
            <person name="Salamov A."/>
            <person name="Schein J."/>
            <person name="Sterck L."/>
            <person name="Aerts A."/>
            <person name="Bhalerao R.R."/>
            <person name="Bhalerao R.P."/>
            <person name="Blaudez D."/>
            <person name="Boerjan W."/>
            <person name="Brun A."/>
            <person name="Brunner A."/>
            <person name="Busov V."/>
            <person name="Campbell M."/>
            <person name="Carlson J."/>
            <person name="Chalot M."/>
            <person name="Chapman J."/>
            <person name="Chen G.L."/>
            <person name="Cooper D."/>
            <person name="Coutinho P.M."/>
            <person name="Couturier J."/>
            <person name="Covert S."/>
            <person name="Cronk Q."/>
            <person name="Cunningham R."/>
            <person name="Davis J."/>
            <person name="Degroeve S."/>
            <person name="Dejardin A."/>
            <person name="Depamphilis C."/>
            <person name="Detter J."/>
            <person name="Dirks B."/>
            <person name="Dubchak I."/>
            <person name="Duplessis S."/>
            <person name="Ehlting J."/>
            <person name="Ellis B."/>
            <person name="Gendler K."/>
            <person name="Goodstein D."/>
            <person name="Gribskov M."/>
            <person name="Grimwood J."/>
            <person name="Groover A."/>
            <person name="Gunter L."/>
            <person name="Hamberger B."/>
            <person name="Heinze B."/>
            <person name="Helariutta Y."/>
            <person name="Henrissat B."/>
            <person name="Holligan D."/>
            <person name="Holt R."/>
            <person name="Huang W."/>
            <person name="Islam-Faridi N."/>
            <person name="Jones S."/>
            <person name="Jones-Rhoades M."/>
            <person name="Jorgensen R."/>
            <person name="Joshi C."/>
            <person name="Kangasjarvi J."/>
            <person name="Karlsson J."/>
            <person name="Kelleher C."/>
            <person name="Kirkpatrick R."/>
            <person name="Kirst M."/>
            <person name="Kohler A."/>
            <person name="Kalluri U."/>
            <person name="Larimer F."/>
            <person name="Leebens-Mack J."/>
            <person name="Leple J.C."/>
            <person name="Locascio P."/>
            <person name="Lou Y."/>
            <person name="Lucas S."/>
            <person name="Martin F."/>
            <person name="Montanini B."/>
            <person name="Napoli C."/>
            <person name="Nelson D.R."/>
            <person name="Nelson C."/>
            <person name="Nieminen K."/>
            <person name="Nilsson O."/>
            <person name="Pereda V."/>
            <person name="Peter G."/>
            <person name="Philippe R."/>
            <person name="Pilate G."/>
            <person name="Poliakov A."/>
            <person name="Razumovskaya J."/>
            <person name="Richardson P."/>
            <person name="Rinaldi C."/>
            <person name="Ritland K."/>
            <person name="Rouze P."/>
            <person name="Ryaboy D."/>
            <person name="Schmutz J."/>
            <person name="Schrader J."/>
            <person name="Segerman B."/>
            <person name="Shin H."/>
            <person name="Siddiqui A."/>
            <person name="Sterky F."/>
            <person name="Terry A."/>
            <person name="Tsai C.J."/>
            <person name="Uberbacher E."/>
            <person name="Unneberg P."/>
            <person name="Vahala J."/>
            <person name="Wall K."/>
            <person name="Wessler S."/>
            <person name="Yang G."/>
            <person name="Yin T."/>
            <person name="Douglas C."/>
            <person name="Marra M."/>
            <person name="Sandberg G."/>
            <person name="Van de Peer Y."/>
            <person name="Rokhsar D."/>
        </authorList>
    </citation>
    <scope>NUCLEOTIDE SEQUENCE [LARGE SCALE GENOMIC DNA]</scope>
    <source>
        <strain evidence="3">cv. Nisqually</strain>
    </source>
</reference>
<dbReference type="AlphaFoldDB" id="A0A2K1WNA0"/>
<sequence length="79" mass="9172">MKFEKEMAIIYFQFGLILGLESRGVYMRKKRKIQKCRPSHKAMRLRALMKSRTLPIRNSSTSLIRHCISKAVTSGDSIK</sequence>
<dbReference type="EMBL" id="CM009308">
    <property type="protein sequence ID" value="PNS90006.1"/>
    <property type="molecule type" value="Genomic_DNA"/>
</dbReference>
<keyword evidence="1" id="KW-0472">Membrane</keyword>
<keyword evidence="1" id="KW-1133">Transmembrane helix</keyword>
<evidence type="ECO:0000256" key="1">
    <source>
        <dbReference type="SAM" id="Phobius"/>
    </source>
</evidence>
<evidence type="ECO:0000313" key="2">
    <source>
        <dbReference type="EMBL" id="PNS90006.1"/>
    </source>
</evidence>
<keyword evidence="1" id="KW-0812">Transmembrane</keyword>
<evidence type="ECO:0000313" key="3">
    <source>
        <dbReference type="Proteomes" id="UP000006729"/>
    </source>
</evidence>
<dbReference type="InParanoid" id="A0A2K1WNA0"/>
<gene>
    <name evidence="2" type="ORF">POPTR_019G021100</name>
</gene>
<organism evidence="2 3">
    <name type="scientific">Populus trichocarpa</name>
    <name type="common">Western balsam poplar</name>
    <name type="synonym">Populus balsamifera subsp. trichocarpa</name>
    <dbReference type="NCBI Taxonomy" id="3694"/>
    <lineage>
        <taxon>Eukaryota</taxon>
        <taxon>Viridiplantae</taxon>
        <taxon>Streptophyta</taxon>
        <taxon>Embryophyta</taxon>
        <taxon>Tracheophyta</taxon>
        <taxon>Spermatophyta</taxon>
        <taxon>Magnoliopsida</taxon>
        <taxon>eudicotyledons</taxon>
        <taxon>Gunneridae</taxon>
        <taxon>Pentapetalae</taxon>
        <taxon>rosids</taxon>
        <taxon>fabids</taxon>
        <taxon>Malpighiales</taxon>
        <taxon>Salicaceae</taxon>
        <taxon>Saliceae</taxon>
        <taxon>Populus</taxon>
    </lineage>
</organism>
<protein>
    <submittedName>
        <fullName evidence="2">Uncharacterized protein</fullName>
    </submittedName>
</protein>
<dbReference type="Proteomes" id="UP000006729">
    <property type="component" value="Chromosome 19"/>
</dbReference>